<sequence length="66" mass="7494">MAVALNKCRLAFQRENANKLNDIPAKTDPRLRAFVPQQKVVFFWKEFSCISNRDRSGLGTGGLLRV</sequence>
<protein>
    <submittedName>
        <fullName evidence="1">Uncharacterized protein</fullName>
    </submittedName>
</protein>
<accession>A0A0E9RUU7</accession>
<evidence type="ECO:0000313" key="1">
    <source>
        <dbReference type="EMBL" id="JAH32941.1"/>
    </source>
</evidence>
<organism evidence="1">
    <name type="scientific">Anguilla anguilla</name>
    <name type="common">European freshwater eel</name>
    <name type="synonym">Muraena anguilla</name>
    <dbReference type="NCBI Taxonomy" id="7936"/>
    <lineage>
        <taxon>Eukaryota</taxon>
        <taxon>Metazoa</taxon>
        <taxon>Chordata</taxon>
        <taxon>Craniata</taxon>
        <taxon>Vertebrata</taxon>
        <taxon>Euteleostomi</taxon>
        <taxon>Actinopterygii</taxon>
        <taxon>Neopterygii</taxon>
        <taxon>Teleostei</taxon>
        <taxon>Anguilliformes</taxon>
        <taxon>Anguillidae</taxon>
        <taxon>Anguilla</taxon>
    </lineage>
</organism>
<proteinExistence type="predicted"/>
<name>A0A0E9RUU7_ANGAN</name>
<reference evidence="1" key="2">
    <citation type="journal article" date="2015" name="Fish Shellfish Immunol.">
        <title>Early steps in the European eel (Anguilla anguilla)-Vibrio vulnificus interaction in the gills: Role of the RtxA13 toxin.</title>
        <authorList>
            <person name="Callol A."/>
            <person name="Pajuelo D."/>
            <person name="Ebbesson L."/>
            <person name="Teles M."/>
            <person name="MacKenzie S."/>
            <person name="Amaro C."/>
        </authorList>
    </citation>
    <scope>NUCLEOTIDE SEQUENCE</scope>
</reference>
<dbReference type="AlphaFoldDB" id="A0A0E9RUU7"/>
<reference evidence="1" key="1">
    <citation type="submission" date="2014-11" db="EMBL/GenBank/DDBJ databases">
        <authorList>
            <person name="Amaro Gonzalez C."/>
        </authorList>
    </citation>
    <scope>NUCLEOTIDE SEQUENCE</scope>
</reference>
<dbReference type="EMBL" id="GBXM01075636">
    <property type="protein sequence ID" value="JAH32941.1"/>
    <property type="molecule type" value="Transcribed_RNA"/>
</dbReference>